<dbReference type="InterPro" id="IPR013148">
    <property type="entry name" value="Glyco_hydro_32_N"/>
</dbReference>
<sequence>METSLAGAQAYIDSHQEMVNPRFRPKAHLTGQVGWINDPNGFVFFKGEYHVFYQYHPYSSYWGPMHWGHAKSKDLVHWEQLPVALAPDQTYDKDGCFSGSAIVKDDKLYLMYTGNCYFGEGDARNEQVQNIAVSEDGIHFEKVAQNPVVTGDVLPEGLVRQDFRDPKVFEREGRYYTVIASRHSSEKGVVVLLGSDDLISWEFESIFLEGEDHQGTMWECPDYFEKDGKSYLIVSPMHYEKDDSDFANLFSTVLFTGQVDWEKKIFIPEKVQEIDHGQDFYAAQTMEDDQGRRIMIAWMQMWHRAMPAQDLEEGWACNLTFPRELMFEGGYLQQRPLSESLAQLDELVLDEELTSAVYGEFDLESSAMFELGNAQEHLTFGYDADKGLVYLDRSGLQYAMAGQEKEPVTRRTVAIKAHKIGVLIDTNSLELFINDGQETMTATCYIAGEQKLSQVR</sequence>
<dbReference type="Gene3D" id="2.60.120.560">
    <property type="entry name" value="Exo-inulinase, domain 1"/>
    <property type="match status" value="1"/>
</dbReference>
<dbReference type="SMART" id="SM00640">
    <property type="entry name" value="Glyco_32"/>
    <property type="match status" value="1"/>
</dbReference>
<keyword evidence="13" id="KW-1185">Reference proteome</keyword>
<dbReference type="Gene3D" id="2.115.10.20">
    <property type="entry name" value="Glycosyl hydrolase domain, family 43"/>
    <property type="match status" value="1"/>
</dbReference>
<protein>
    <recommendedName>
        <fullName evidence="4 8">Sucrose-6-phosphate hydrolase</fullName>
        <ecNumber evidence="3 8">3.2.1.26</ecNumber>
    </recommendedName>
    <alternativeName>
        <fullName evidence="7 9">Invertase</fullName>
    </alternativeName>
</protein>
<evidence type="ECO:0000256" key="4">
    <source>
        <dbReference type="ARBA" id="ARBA00019623"/>
    </source>
</evidence>
<comment type="catalytic activity">
    <reaction evidence="8">
        <text>Hydrolysis of terminal non-reducing beta-D-fructofuranoside residues in beta-D-fructofuranosides.</text>
        <dbReference type="EC" id="3.2.1.26"/>
    </reaction>
</comment>
<dbReference type="RefSeq" id="WP_380426525.1">
    <property type="nucleotide sequence ID" value="NZ_JBHRZV010000049.1"/>
</dbReference>
<evidence type="ECO:0000259" key="10">
    <source>
        <dbReference type="Pfam" id="PF00251"/>
    </source>
</evidence>
<evidence type="ECO:0000313" key="13">
    <source>
        <dbReference type="Proteomes" id="UP001595807"/>
    </source>
</evidence>
<organism evidence="12 13">
    <name type="scientific">Streptococcus caprae</name>
    <dbReference type="NCBI Taxonomy" id="1640501"/>
    <lineage>
        <taxon>Bacteria</taxon>
        <taxon>Bacillati</taxon>
        <taxon>Bacillota</taxon>
        <taxon>Bacilli</taxon>
        <taxon>Lactobacillales</taxon>
        <taxon>Streptococcaceae</taxon>
        <taxon>Streptococcus</taxon>
    </lineage>
</organism>
<evidence type="ECO:0000256" key="2">
    <source>
        <dbReference type="ARBA" id="ARBA00009902"/>
    </source>
</evidence>
<evidence type="ECO:0000256" key="7">
    <source>
        <dbReference type="ARBA" id="ARBA00033367"/>
    </source>
</evidence>
<comment type="similarity">
    <text evidence="2 8">Belongs to the glycosyl hydrolase 32 family.</text>
</comment>
<reference evidence="13" key="1">
    <citation type="journal article" date="2019" name="Int. J. Syst. Evol. Microbiol.">
        <title>The Global Catalogue of Microorganisms (GCM) 10K type strain sequencing project: providing services to taxonomists for standard genome sequencing and annotation.</title>
        <authorList>
            <consortium name="The Broad Institute Genomics Platform"/>
            <consortium name="The Broad Institute Genome Sequencing Center for Infectious Disease"/>
            <person name="Wu L."/>
            <person name="Ma J."/>
        </authorList>
    </citation>
    <scope>NUCLEOTIDE SEQUENCE [LARGE SCALE GENOMIC DNA]</scope>
    <source>
        <strain evidence="13">CCUG 67170</strain>
    </source>
</reference>
<dbReference type="PANTHER" id="PTHR43101:SF1">
    <property type="entry name" value="BETA-FRUCTOSIDASE"/>
    <property type="match status" value="1"/>
</dbReference>
<evidence type="ECO:0000256" key="1">
    <source>
        <dbReference type="ARBA" id="ARBA00004914"/>
    </source>
</evidence>
<dbReference type="InterPro" id="IPR006232">
    <property type="entry name" value="Suc6P_hydrolase"/>
</dbReference>
<dbReference type="PANTHER" id="PTHR43101">
    <property type="entry name" value="BETA-FRUCTOSIDASE"/>
    <property type="match status" value="1"/>
</dbReference>
<keyword evidence="5 8" id="KW-0378">Hydrolase</keyword>
<keyword evidence="6 8" id="KW-0326">Glycosidase</keyword>
<name>A0ABV8CWZ5_9STRE</name>
<dbReference type="InterPro" id="IPR001362">
    <property type="entry name" value="Glyco_hydro_32"/>
</dbReference>
<evidence type="ECO:0000256" key="5">
    <source>
        <dbReference type="ARBA" id="ARBA00022801"/>
    </source>
</evidence>
<evidence type="ECO:0000256" key="9">
    <source>
        <dbReference type="RuleBase" id="RU365015"/>
    </source>
</evidence>
<comment type="caution">
    <text evidence="12">The sequence shown here is derived from an EMBL/GenBank/DDBJ whole genome shotgun (WGS) entry which is preliminary data.</text>
</comment>
<dbReference type="Proteomes" id="UP001595807">
    <property type="component" value="Unassembled WGS sequence"/>
</dbReference>
<dbReference type="Pfam" id="PF00251">
    <property type="entry name" value="Glyco_hydro_32N"/>
    <property type="match status" value="1"/>
</dbReference>
<evidence type="ECO:0000313" key="12">
    <source>
        <dbReference type="EMBL" id="MFC3928195.1"/>
    </source>
</evidence>
<evidence type="ECO:0000256" key="6">
    <source>
        <dbReference type="ARBA" id="ARBA00023295"/>
    </source>
</evidence>
<dbReference type="EMBL" id="JBHRZV010000049">
    <property type="protein sequence ID" value="MFC3928195.1"/>
    <property type="molecule type" value="Genomic_DNA"/>
</dbReference>
<dbReference type="NCBIfam" id="TIGR01322">
    <property type="entry name" value="scrB_fam"/>
    <property type="match status" value="1"/>
</dbReference>
<dbReference type="SUPFAM" id="SSF75005">
    <property type="entry name" value="Arabinanase/levansucrase/invertase"/>
    <property type="match status" value="1"/>
</dbReference>
<dbReference type="SUPFAM" id="SSF49899">
    <property type="entry name" value="Concanavalin A-like lectins/glucanases"/>
    <property type="match status" value="1"/>
</dbReference>
<comment type="pathway">
    <text evidence="1 9">Glycan biosynthesis; sucrose metabolism.</text>
</comment>
<evidence type="ECO:0000259" key="11">
    <source>
        <dbReference type="Pfam" id="PF08244"/>
    </source>
</evidence>
<keyword evidence="9" id="KW-0119">Carbohydrate metabolism</keyword>
<comment type="subcellular location">
    <subcellularLocation>
        <location evidence="9">Cytoplasm</location>
    </subcellularLocation>
</comment>
<accession>A0ABV8CWZ5</accession>
<proteinExistence type="inferred from homology"/>
<feature type="domain" description="Glycosyl hydrolase family 32 N-terminal" evidence="10">
    <location>
        <begin position="28"/>
        <end position="336"/>
    </location>
</feature>
<keyword evidence="9" id="KW-0963">Cytoplasm</keyword>
<dbReference type="GO" id="GO:0016787">
    <property type="term" value="F:hydrolase activity"/>
    <property type="evidence" value="ECO:0007669"/>
    <property type="project" value="UniProtKB-KW"/>
</dbReference>
<dbReference type="InterPro" id="IPR023296">
    <property type="entry name" value="Glyco_hydro_beta-prop_sf"/>
</dbReference>
<feature type="domain" description="Glycosyl hydrolase family 32 C-terminal" evidence="11">
    <location>
        <begin position="368"/>
        <end position="445"/>
    </location>
</feature>
<dbReference type="CDD" id="cd08996">
    <property type="entry name" value="GH32_FFase"/>
    <property type="match status" value="1"/>
</dbReference>
<gene>
    <name evidence="12" type="ORF">ACFORF_06385</name>
</gene>
<comment type="function">
    <text evidence="9">Enables the bacterium to metabolize sucrose as a sole carbon source.</text>
</comment>
<evidence type="ECO:0000256" key="3">
    <source>
        <dbReference type="ARBA" id="ARBA00012758"/>
    </source>
</evidence>
<dbReference type="Pfam" id="PF08244">
    <property type="entry name" value="Glyco_hydro_32C"/>
    <property type="match status" value="1"/>
</dbReference>
<evidence type="ECO:0000256" key="8">
    <source>
        <dbReference type="RuleBase" id="RU362110"/>
    </source>
</evidence>
<dbReference type="InterPro" id="IPR013189">
    <property type="entry name" value="Glyco_hydro_32_C"/>
</dbReference>
<dbReference type="InterPro" id="IPR013320">
    <property type="entry name" value="ConA-like_dom_sf"/>
</dbReference>
<dbReference type="EC" id="3.2.1.26" evidence="3 8"/>
<dbReference type="InterPro" id="IPR051214">
    <property type="entry name" value="GH32_Enzymes"/>
</dbReference>